<comment type="caution">
    <text evidence="1">The sequence shown here is derived from an EMBL/GenBank/DDBJ whole genome shotgun (WGS) entry which is preliminary data.</text>
</comment>
<dbReference type="AlphaFoldDB" id="A0AAW1T6B7"/>
<proteinExistence type="predicted"/>
<name>A0AAW1T6B7_9CHLO</name>
<organism evidence="1 2">
    <name type="scientific">Apatococcus fuscideae</name>
    <dbReference type="NCBI Taxonomy" id="2026836"/>
    <lineage>
        <taxon>Eukaryota</taxon>
        <taxon>Viridiplantae</taxon>
        <taxon>Chlorophyta</taxon>
        <taxon>core chlorophytes</taxon>
        <taxon>Trebouxiophyceae</taxon>
        <taxon>Chlorellales</taxon>
        <taxon>Chlorellaceae</taxon>
        <taxon>Apatococcus</taxon>
    </lineage>
</organism>
<reference evidence="1 2" key="1">
    <citation type="journal article" date="2024" name="Nat. Commun.">
        <title>Phylogenomics reveals the evolutionary origins of lichenization in chlorophyte algae.</title>
        <authorList>
            <person name="Puginier C."/>
            <person name="Libourel C."/>
            <person name="Otte J."/>
            <person name="Skaloud P."/>
            <person name="Haon M."/>
            <person name="Grisel S."/>
            <person name="Petersen M."/>
            <person name="Berrin J.G."/>
            <person name="Delaux P.M."/>
            <person name="Dal Grande F."/>
            <person name="Keller J."/>
        </authorList>
    </citation>
    <scope>NUCLEOTIDE SEQUENCE [LARGE SCALE GENOMIC DNA]</scope>
    <source>
        <strain evidence="1 2">SAG 2523</strain>
    </source>
</reference>
<accession>A0AAW1T6B7</accession>
<gene>
    <name evidence="1" type="ORF">WJX84_005646</name>
</gene>
<dbReference type="Proteomes" id="UP001485043">
    <property type="component" value="Unassembled WGS sequence"/>
</dbReference>
<dbReference type="EMBL" id="JALJOV010000319">
    <property type="protein sequence ID" value="KAK9864743.1"/>
    <property type="molecule type" value="Genomic_DNA"/>
</dbReference>
<protein>
    <submittedName>
        <fullName evidence="1">Uncharacterized protein</fullName>
    </submittedName>
</protein>
<keyword evidence="2" id="KW-1185">Reference proteome</keyword>
<sequence length="139" mass="15801">MPLPVSLGNCLRPLVRTTRCPPRRLPYSHQQQEHKNEAARAFDKAAICLKRPVSNLNFPSHFSPEERHELQGRAIEELADELQRVTKEPQPSRKKLLRPMTKQLSACWTPSALSPEDIGYIYHCTGLRGSAILGRTHQV</sequence>
<evidence type="ECO:0000313" key="2">
    <source>
        <dbReference type="Proteomes" id="UP001485043"/>
    </source>
</evidence>
<evidence type="ECO:0000313" key="1">
    <source>
        <dbReference type="EMBL" id="KAK9864743.1"/>
    </source>
</evidence>